<dbReference type="EMBL" id="BGZK01000034">
    <property type="protein sequence ID" value="GBP09264.1"/>
    <property type="molecule type" value="Genomic_DNA"/>
</dbReference>
<proteinExistence type="predicted"/>
<reference evidence="1 2" key="1">
    <citation type="journal article" date="2019" name="Commun. Biol.">
        <title>The bagworm genome reveals a unique fibroin gene that provides high tensile strength.</title>
        <authorList>
            <person name="Kono N."/>
            <person name="Nakamura H."/>
            <person name="Ohtoshi R."/>
            <person name="Tomita M."/>
            <person name="Numata K."/>
            <person name="Arakawa K."/>
        </authorList>
    </citation>
    <scope>NUCLEOTIDE SEQUENCE [LARGE SCALE GENOMIC DNA]</scope>
</reference>
<comment type="caution">
    <text evidence="1">The sequence shown here is derived from an EMBL/GenBank/DDBJ whole genome shotgun (WGS) entry which is preliminary data.</text>
</comment>
<name>A0A4C1T576_EUMVA</name>
<evidence type="ECO:0000313" key="2">
    <source>
        <dbReference type="Proteomes" id="UP000299102"/>
    </source>
</evidence>
<keyword evidence="2" id="KW-1185">Reference proteome</keyword>
<dbReference type="Proteomes" id="UP000299102">
    <property type="component" value="Unassembled WGS sequence"/>
</dbReference>
<evidence type="ECO:0000313" key="1">
    <source>
        <dbReference type="EMBL" id="GBP09264.1"/>
    </source>
</evidence>
<sequence length="68" mass="7654">MNNAEFQCPTSHPIRSHLTPSIRYPISFKEADNVLVTRLELQVCMGIGEHLISDSSPTQLPLDYAIKE</sequence>
<gene>
    <name evidence="1" type="ORF">EVAR_4112_1</name>
</gene>
<dbReference type="AlphaFoldDB" id="A0A4C1T576"/>
<protein>
    <submittedName>
        <fullName evidence="1">Uncharacterized protein</fullName>
    </submittedName>
</protein>
<organism evidence="1 2">
    <name type="scientific">Eumeta variegata</name>
    <name type="common">Bagworm moth</name>
    <name type="synonym">Eumeta japonica</name>
    <dbReference type="NCBI Taxonomy" id="151549"/>
    <lineage>
        <taxon>Eukaryota</taxon>
        <taxon>Metazoa</taxon>
        <taxon>Ecdysozoa</taxon>
        <taxon>Arthropoda</taxon>
        <taxon>Hexapoda</taxon>
        <taxon>Insecta</taxon>
        <taxon>Pterygota</taxon>
        <taxon>Neoptera</taxon>
        <taxon>Endopterygota</taxon>
        <taxon>Lepidoptera</taxon>
        <taxon>Glossata</taxon>
        <taxon>Ditrysia</taxon>
        <taxon>Tineoidea</taxon>
        <taxon>Psychidae</taxon>
        <taxon>Oiketicinae</taxon>
        <taxon>Eumeta</taxon>
    </lineage>
</organism>
<accession>A0A4C1T576</accession>